<evidence type="ECO:0000256" key="1">
    <source>
        <dbReference type="SAM" id="SignalP"/>
    </source>
</evidence>
<dbReference type="PROSITE" id="PS51257">
    <property type="entry name" value="PROKAR_LIPOPROTEIN"/>
    <property type="match status" value="1"/>
</dbReference>
<reference evidence="3 4" key="1">
    <citation type="submission" date="2021-01" db="EMBL/GenBank/DDBJ databases">
        <title>Whole genome shotgun sequence of Planobispora siamensis NBRC 107568.</title>
        <authorList>
            <person name="Komaki H."/>
            <person name="Tamura T."/>
        </authorList>
    </citation>
    <scope>NUCLEOTIDE SEQUENCE [LARGE SCALE GENOMIC DNA]</scope>
    <source>
        <strain evidence="3 4">NBRC 107568</strain>
    </source>
</reference>
<organism evidence="3 4">
    <name type="scientific">Planobispora siamensis</name>
    <dbReference type="NCBI Taxonomy" id="936338"/>
    <lineage>
        <taxon>Bacteria</taxon>
        <taxon>Bacillati</taxon>
        <taxon>Actinomycetota</taxon>
        <taxon>Actinomycetes</taxon>
        <taxon>Streptosporangiales</taxon>
        <taxon>Streptosporangiaceae</taxon>
        <taxon>Planobispora</taxon>
    </lineage>
</organism>
<evidence type="ECO:0000313" key="3">
    <source>
        <dbReference type="EMBL" id="GIH92100.1"/>
    </source>
</evidence>
<gene>
    <name evidence="3" type="ORF">Psi01_27300</name>
</gene>
<dbReference type="RefSeq" id="WP_204064344.1">
    <property type="nucleotide sequence ID" value="NZ_BOOJ01000024.1"/>
</dbReference>
<evidence type="ECO:0000313" key="4">
    <source>
        <dbReference type="Proteomes" id="UP000619788"/>
    </source>
</evidence>
<protein>
    <recommendedName>
        <fullName evidence="2">DUF4097 domain-containing protein</fullName>
    </recommendedName>
</protein>
<feature type="signal peptide" evidence="1">
    <location>
        <begin position="1"/>
        <end position="20"/>
    </location>
</feature>
<feature type="domain" description="DUF4097" evidence="2">
    <location>
        <begin position="115"/>
        <end position="223"/>
    </location>
</feature>
<evidence type="ECO:0000259" key="2">
    <source>
        <dbReference type="Pfam" id="PF13349"/>
    </source>
</evidence>
<name>A0A8J3SFG3_9ACTN</name>
<sequence length="230" mass="23632">MKRNILVAGAFVGSALLLSACQFDGFGATEQSVASYDVPEKVLTLAVDSGAGDIVVNESDRTGIRVTETVHWNGDKPKTEHVVSGDTLRLTYDCGGGFARACSVDYKVEVPKGVTVRADTGSGDITLRSLTGQVDATAGSGDIDASGLGGKNLTADTGSGDVEVKFAGVPDRVEIETGAGDATVRLPQNSYKVTTDTGAGDETVEVTNDQSSARIIQVSTGAGDAKVLRS</sequence>
<comment type="caution">
    <text evidence="3">The sequence shown here is derived from an EMBL/GenBank/DDBJ whole genome shotgun (WGS) entry which is preliminary data.</text>
</comment>
<dbReference type="EMBL" id="BOOJ01000024">
    <property type="protein sequence ID" value="GIH92100.1"/>
    <property type="molecule type" value="Genomic_DNA"/>
</dbReference>
<keyword evidence="4" id="KW-1185">Reference proteome</keyword>
<feature type="chain" id="PRO_5039686664" description="DUF4097 domain-containing protein" evidence="1">
    <location>
        <begin position="21"/>
        <end position="230"/>
    </location>
</feature>
<accession>A0A8J3SFG3</accession>
<keyword evidence="1" id="KW-0732">Signal</keyword>
<dbReference type="Gene3D" id="2.160.20.120">
    <property type="match status" value="1"/>
</dbReference>
<dbReference type="InterPro" id="IPR025164">
    <property type="entry name" value="Toastrack_DUF4097"/>
</dbReference>
<dbReference type="Proteomes" id="UP000619788">
    <property type="component" value="Unassembled WGS sequence"/>
</dbReference>
<proteinExistence type="predicted"/>
<dbReference type="Pfam" id="PF13349">
    <property type="entry name" value="DUF4097"/>
    <property type="match status" value="1"/>
</dbReference>
<dbReference type="AlphaFoldDB" id="A0A8J3SFG3"/>